<evidence type="ECO:0000256" key="16">
    <source>
        <dbReference type="ARBA" id="ARBA00023180"/>
    </source>
</evidence>
<feature type="disulfide bond" evidence="21">
    <location>
        <begin position="166"/>
        <end position="361"/>
    </location>
</feature>
<evidence type="ECO:0000256" key="20">
    <source>
        <dbReference type="PIRSR" id="PIRSR600823-4"/>
    </source>
</evidence>
<dbReference type="Gene3D" id="1.10.520.10">
    <property type="match status" value="1"/>
</dbReference>
<feature type="binding site" evidence="19">
    <location>
        <position position="116"/>
    </location>
    <ligand>
        <name>Ca(2+)</name>
        <dbReference type="ChEBI" id="CHEBI:29108"/>
        <label>1</label>
    </ligand>
</feature>
<feature type="disulfide bond" evidence="21">
    <location>
        <begin position="112"/>
        <end position="117"/>
    </location>
</feature>
<evidence type="ECO:0000256" key="3">
    <source>
        <dbReference type="ARBA" id="ARBA00004116"/>
    </source>
</evidence>
<evidence type="ECO:0000256" key="8">
    <source>
        <dbReference type="ARBA" id="ARBA00022559"/>
    </source>
</evidence>
<evidence type="ECO:0000313" key="24">
    <source>
        <dbReference type="EMBL" id="BAJ33705.1"/>
    </source>
</evidence>
<keyword evidence="8 22" id="KW-0575">Peroxidase</keyword>
<evidence type="ECO:0000256" key="7">
    <source>
        <dbReference type="ARBA" id="ARBA00022525"/>
    </source>
</evidence>
<evidence type="ECO:0000256" key="11">
    <source>
        <dbReference type="ARBA" id="ARBA00022729"/>
    </source>
</evidence>
<evidence type="ECO:0000256" key="22">
    <source>
        <dbReference type="RuleBase" id="RU362060"/>
    </source>
</evidence>
<sequence length="385" mass="42567">MNNKKHRKRKSFVIERPTRSEKMAKAYSARVLTFLILISLMVVALNLLSTVEAQNKKKPRRGDVPLVKGLSWNFYQKACPKVEKIIRKELKKVFKRDIGLAAAILRIHFHDCFVQGCEASVLLAGSASGPGEQSSIPNLTLRQAAFVVINNLRAIVHKRCGQVVSCSDILALAARDSVVLSGGPDYAVPLGRRDSLAFASQDTTLANLPPPFANASQLITDFESRNLNITDLVALSGGHTIGIAHCPSFTDRLYPNQDPTMNKFFANSLKRTCPTANSSNTQVNDIRSPDVFDNKYYVDLMNRQGLFTSDQDLFVDKRTRGIVESFAIDEDLFFDHFTVAMIKMGQMSVLTGSQGEIRSNCSARNVDSFMSVLEAGIVEEALSMI</sequence>
<dbReference type="PROSITE" id="PS00435">
    <property type="entry name" value="PEROXIDASE_1"/>
    <property type="match status" value="1"/>
</dbReference>
<evidence type="ECO:0000259" key="23">
    <source>
        <dbReference type="PROSITE" id="PS50873"/>
    </source>
</evidence>
<feature type="binding site" evidence="19">
    <location>
        <position position="111"/>
    </location>
    <ligand>
        <name>Ca(2+)</name>
        <dbReference type="ChEBI" id="CHEBI:29108"/>
        <label>1</label>
    </ligand>
</feature>
<evidence type="ECO:0000256" key="9">
    <source>
        <dbReference type="ARBA" id="ARBA00022617"/>
    </source>
</evidence>
<feature type="binding site" evidence="19">
    <location>
        <position position="114"/>
    </location>
    <ligand>
        <name>Ca(2+)</name>
        <dbReference type="ChEBI" id="CHEBI:29108"/>
        <label>1</label>
    </ligand>
</feature>
<dbReference type="InterPro" id="IPR002016">
    <property type="entry name" value="Haem_peroxidase"/>
</dbReference>
<dbReference type="GO" id="GO:0046872">
    <property type="term" value="F:metal ion binding"/>
    <property type="evidence" value="ECO:0007669"/>
    <property type="project" value="UniProtKB-UniRule"/>
</dbReference>
<evidence type="ECO:0000256" key="4">
    <source>
        <dbReference type="ARBA" id="ARBA00004613"/>
    </source>
</evidence>
<keyword evidence="16" id="KW-0325">Glycoprotein</keyword>
<evidence type="ECO:0000256" key="14">
    <source>
        <dbReference type="ARBA" id="ARBA00023004"/>
    </source>
</evidence>
<comment type="subcellular location">
    <subcellularLocation>
        <location evidence="4 22">Secreted</location>
    </subcellularLocation>
    <subcellularLocation>
        <location evidence="3">Vacuole</location>
    </subcellularLocation>
</comment>
<evidence type="ECO:0000256" key="19">
    <source>
        <dbReference type="PIRSR" id="PIRSR600823-3"/>
    </source>
</evidence>
<reference evidence="24" key="1">
    <citation type="journal article" date="2008" name="BMC Plant Biol.">
        <title>Large-scale collection and annotation of full-length enriched cDNAs from a model halophyte, Thellungiella halophila.</title>
        <authorList>
            <person name="Taji T."/>
            <person name="Sakurai T."/>
            <person name="Mochida K."/>
            <person name="Ishiwata A."/>
            <person name="Kurotani A."/>
            <person name="Totoki Y."/>
            <person name="Toyoda A."/>
            <person name="Sakaki Y."/>
            <person name="Seki M."/>
            <person name="Ono H."/>
            <person name="Sakata Y."/>
            <person name="Tanaka S."/>
            <person name="Shinozaki K."/>
        </authorList>
    </citation>
    <scope>NUCLEOTIDE SEQUENCE</scope>
</reference>
<keyword evidence="12 19" id="KW-0106">Calcium</keyword>
<keyword evidence="22" id="KW-0376">Hydrogen peroxide</keyword>
<keyword evidence="10 19" id="KW-0479">Metal-binding</keyword>
<dbReference type="InterPro" id="IPR019794">
    <property type="entry name" value="Peroxidases_AS"/>
</dbReference>
<dbReference type="CDD" id="cd00693">
    <property type="entry name" value="secretory_peroxidase"/>
    <property type="match status" value="1"/>
</dbReference>
<keyword evidence="13 22" id="KW-0560">Oxidoreductase</keyword>
<dbReference type="FunFam" id="1.10.520.10:FF:000009">
    <property type="entry name" value="Peroxidase"/>
    <property type="match status" value="1"/>
</dbReference>
<feature type="disulfide bond" evidence="21">
    <location>
        <begin position="246"/>
        <end position="273"/>
    </location>
</feature>
<dbReference type="EC" id="1.11.1.7" evidence="6 22"/>
<comment type="similarity">
    <text evidence="22">Belongs to the peroxidase family. Classical plant (class III) peroxidase subfamily.</text>
</comment>
<keyword evidence="9 22" id="KW-0349">Heme</keyword>
<comment type="cofactor">
    <cofactor evidence="19 22">
        <name>heme b</name>
        <dbReference type="ChEBI" id="CHEBI:60344"/>
    </cofactor>
    <text evidence="19 22">Binds 1 heme b (iron(II)-protoporphyrin IX) group per subunit.</text>
</comment>
<dbReference type="PROSITE" id="PS50873">
    <property type="entry name" value="PEROXIDASE_4"/>
    <property type="match status" value="1"/>
</dbReference>
<dbReference type="PANTHER" id="PTHR31517:SF48">
    <property type="entry name" value="PEROXIDASE 16-RELATED"/>
    <property type="match status" value="1"/>
</dbReference>
<dbReference type="GO" id="GO:0020037">
    <property type="term" value="F:heme binding"/>
    <property type="evidence" value="ECO:0007669"/>
    <property type="project" value="UniProtKB-UniRule"/>
</dbReference>
<feature type="binding site" evidence="19">
    <location>
        <position position="285"/>
    </location>
    <ligand>
        <name>Ca(2+)</name>
        <dbReference type="ChEBI" id="CHEBI:29108"/>
        <label>2</label>
    </ligand>
</feature>
<evidence type="ECO:0000256" key="6">
    <source>
        <dbReference type="ARBA" id="ARBA00012313"/>
    </source>
</evidence>
<dbReference type="GO" id="GO:0140825">
    <property type="term" value="F:lactoperoxidase activity"/>
    <property type="evidence" value="ECO:0007669"/>
    <property type="project" value="UniProtKB-EC"/>
</dbReference>
<evidence type="ECO:0000256" key="18">
    <source>
        <dbReference type="PIRSR" id="PIRSR600823-2"/>
    </source>
</evidence>
<feature type="binding site" evidence="19">
    <location>
        <position position="293"/>
    </location>
    <ligand>
        <name>Ca(2+)</name>
        <dbReference type="ChEBI" id="CHEBI:29108"/>
        <label>2</label>
    </ligand>
</feature>
<proteinExistence type="evidence at transcript level"/>
<evidence type="ECO:0000256" key="12">
    <source>
        <dbReference type="ARBA" id="ARBA00022837"/>
    </source>
</evidence>
<feature type="active site" description="Proton acceptor" evidence="17">
    <location>
        <position position="110"/>
    </location>
</feature>
<dbReference type="GO" id="GO:0006979">
    <property type="term" value="P:response to oxidative stress"/>
    <property type="evidence" value="ECO:0007669"/>
    <property type="project" value="UniProtKB-UniRule"/>
</dbReference>
<evidence type="ECO:0000256" key="10">
    <source>
        <dbReference type="ARBA" id="ARBA00022723"/>
    </source>
</evidence>
<dbReference type="EMBL" id="AK352619">
    <property type="protein sequence ID" value="BAJ33705.1"/>
    <property type="molecule type" value="mRNA"/>
</dbReference>
<dbReference type="PANTHER" id="PTHR31517">
    <property type="match status" value="1"/>
</dbReference>
<dbReference type="GO" id="GO:0042744">
    <property type="term" value="P:hydrogen peroxide catabolic process"/>
    <property type="evidence" value="ECO:0007669"/>
    <property type="project" value="UniProtKB-KW"/>
</dbReference>
<feature type="site" description="Transition state stabilizer" evidence="20">
    <location>
        <position position="106"/>
    </location>
</feature>
<dbReference type="InterPro" id="IPR000823">
    <property type="entry name" value="Peroxidase_pln"/>
</dbReference>
<feature type="binding site" evidence="18">
    <location>
        <position position="209"/>
    </location>
    <ligand>
        <name>substrate</name>
    </ligand>
</feature>
<feature type="binding site" evidence="19">
    <location>
        <position position="240"/>
    </location>
    <ligand>
        <name>Ca(2+)</name>
        <dbReference type="ChEBI" id="CHEBI:29108"/>
        <label>2</label>
    </ligand>
</feature>
<evidence type="ECO:0000256" key="21">
    <source>
        <dbReference type="PIRSR" id="PIRSR600823-5"/>
    </source>
</evidence>
<dbReference type="InterPro" id="IPR019793">
    <property type="entry name" value="Peroxidases_heam-ligand_BS"/>
</dbReference>
<evidence type="ECO:0000256" key="13">
    <source>
        <dbReference type="ARBA" id="ARBA00023002"/>
    </source>
</evidence>
<dbReference type="PRINTS" id="PR00458">
    <property type="entry name" value="PEROXIDASE"/>
</dbReference>
<dbReference type="GO" id="GO:0005576">
    <property type="term" value="C:extracellular region"/>
    <property type="evidence" value="ECO:0007669"/>
    <property type="project" value="UniProtKB-SubCell"/>
</dbReference>
<feature type="disulfide bond" evidence="21">
    <location>
        <begin position="79"/>
        <end position="160"/>
    </location>
</feature>
<dbReference type="SUPFAM" id="SSF48113">
    <property type="entry name" value="Heme-dependent peroxidases"/>
    <property type="match status" value="1"/>
</dbReference>
<evidence type="ECO:0000256" key="15">
    <source>
        <dbReference type="ARBA" id="ARBA00023157"/>
    </source>
</evidence>
<protein>
    <recommendedName>
        <fullName evidence="6 22">Peroxidase</fullName>
        <ecNumber evidence="6 22">1.11.1.7</ecNumber>
    </recommendedName>
</protein>
<dbReference type="FunFam" id="1.10.420.10:FF:000006">
    <property type="entry name" value="Peroxidase"/>
    <property type="match status" value="1"/>
</dbReference>
<dbReference type="InterPro" id="IPR010255">
    <property type="entry name" value="Haem_peroxidase_sf"/>
</dbReference>
<dbReference type="Pfam" id="PF00141">
    <property type="entry name" value="peroxidase"/>
    <property type="match status" value="1"/>
</dbReference>
<comment type="function">
    <text evidence="2">Removal of H(2)O(2), oxidation of toxic reductants, biosynthesis and degradation of lignin, suberization, auxin catabolism, response to environmental stresses such as wounding, pathogen attack and oxidative stress. These functions might be dependent on each isozyme/isoform in each plant tissue.</text>
</comment>
<keyword evidence="7 22" id="KW-0964">Secreted</keyword>
<dbReference type="Gene3D" id="1.10.420.10">
    <property type="entry name" value="Peroxidase, domain 2"/>
    <property type="match status" value="1"/>
</dbReference>
<comment type="similarity">
    <text evidence="5">Belongs to the peroxidase family. Ascorbate peroxidase subfamily.</text>
</comment>
<dbReference type="PRINTS" id="PR00461">
    <property type="entry name" value="PLPEROXIDASE"/>
</dbReference>
<organism evidence="24">
    <name type="scientific">Eutrema halophilum</name>
    <name type="common">Salt cress</name>
    <name type="synonym">Sisymbrium halophilum</name>
    <dbReference type="NCBI Taxonomy" id="98038"/>
    <lineage>
        <taxon>Eukaryota</taxon>
        <taxon>Viridiplantae</taxon>
        <taxon>Streptophyta</taxon>
        <taxon>Embryophyta</taxon>
        <taxon>Tracheophyta</taxon>
        <taxon>Spermatophyta</taxon>
        <taxon>Magnoliopsida</taxon>
        <taxon>eudicotyledons</taxon>
        <taxon>Gunneridae</taxon>
        <taxon>Pentapetalae</taxon>
        <taxon>rosids</taxon>
        <taxon>malvids</taxon>
        <taxon>Brassicales</taxon>
        <taxon>Brassicaceae</taxon>
        <taxon>Eutremeae</taxon>
        <taxon>Eutrema</taxon>
    </lineage>
</organism>
<evidence type="ECO:0000256" key="5">
    <source>
        <dbReference type="ARBA" id="ARBA00006873"/>
    </source>
</evidence>
<keyword evidence="11" id="KW-0732">Signal</keyword>
<keyword evidence="14 19" id="KW-0408">Iron</keyword>
<reference evidence="24" key="2">
    <citation type="journal article" date="2010" name="BMC Plant Biol.">
        <title>Comparative genomic analysis of 1047 completely sequenced cDNAs from an Arabidopsis-related model halophyte, Thellungiella halophila.</title>
        <authorList>
            <person name="Taji T."/>
            <person name="Komatsu K."/>
            <person name="Katori T."/>
            <person name="Kawasaki Y."/>
            <person name="Sakata Y."/>
            <person name="Tanaka S."/>
            <person name="Kobayashi M."/>
            <person name="Toyoda A."/>
            <person name="Seki M."/>
            <person name="Shinozaki K."/>
        </authorList>
    </citation>
    <scope>NUCLEOTIDE SEQUENCE</scope>
</reference>
<comment type="catalytic activity">
    <reaction evidence="1 22">
        <text>2 a phenolic donor + H2O2 = 2 a phenolic radical donor + 2 H2O</text>
        <dbReference type="Rhea" id="RHEA:56136"/>
        <dbReference type="ChEBI" id="CHEBI:15377"/>
        <dbReference type="ChEBI" id="CHEBI:16240"/>
        <dbReference type="ChEBI" id="CHEBI:139520"/>
        <dbReference type="ChEBI" id="CHEBI:139521"/>
        <dbReference type="EC" id="1.11.1.7"/>
    </reaction>
</comment>
<dbReference type="PROSITE" id="PS00436">
    <property type="entry name" value="PEROXIDASE_2"/>
    <property type="match status" value="1"/>
</dbReference>
<comment type="cofactor">
    <cofactor evidence="19 22">
        <name>Ca(2+)</name>
        <dbReference type="ChEBI" id="CHEBI:29108"/>
    </cofactor>
    <text evidence="19 22">Binds 2 calcium ions per subunit.</text>
</comment>
<name>E4MVS2_EUTHA</name>
<evidence type="ECO:0000256" key="17">
    <source>
        <dbReference type="PIRSR" id="PIRSR600823-1"/>
    </source>
</evidence>
<feature type="domain" description="Plant heme peroxidase family profile" evidence="23">
    <location>
        <begin position="69"/>
        <end position="365"/>
    </location>
</feature>
<evidence type="ECO:0000256" key="1">
    <source>
        <dbReference type="ARBA" id="ARBA00000189"/>
    </source>
</evidence>
<feature type="binding site" evidence="19">
    <location>
        <position position="120"/>
    </location>
    <ligand>
        <name>Ca(2+)</name>
        <dbReference type="ChEBI" id="CHEBI:29108"/>
        <label>1</label>
    </ligand>
</feature>
<accession>E4MVS2</accession>
<dbReference type="GO" id="GO:0005773">
    <property type="term" value="C:vacuole"/>
    <property type="evidence" value="ECO:0007669"/>
    <property type="project" value="UniProtKB-SubCell"/>
</dbReference>
<dbReference type="AlphaFoldDB" id="E4MVS2"/>
<keyword evidence="15 21" id="KW-1015">Disulfide bond</keyword>
<feature type="binding site" description="axial binding residue" evidence="19">
    <location>
        <position position="239"/>
    </location>
    <ligand>
        <name>heme b</name>
        <dbReference type="ChEBI" id="CHEBI:60344"/>
    </ligand>
    <ligandPart>
        <name>Fe</name>
        <dbReference type="ChEBI" id="CHEBI:18248"/>
    </ligandPart>
</feature>
<dbReference type="InterPro" id="IPR033905">
    <property type="entry name" value="Secretory_peroxidase"/>
</dbReference>
<evidence type="ECO:0000256" key="2">
    <source>
        <dbReference type="ARBA" id="ARBA00002322"/>
    </source>
</evidence>
<feature type="binding site" evidence="19">
    <location>
        <position position="132"/>
    </location>
    <ligand>
        <name>Ca(2+)</name>
        <dbReference type="ChEBI" id="CHEBI:29108"/>
        <label>1</label>
    </ligand>
</feature>